<evidence type="ECO:0000313" key="1">
    <source>
        <dbReference type="EMBL" id="KAH7959655.1"/>
    </source>
</evidence>
<dbReference type="Proteomes" id="UP000821865">
    <property type="component" value="Chromosome 3"/>
</dbReference>
<protein>
    <submittedName>
        <fullName evidence="1">Uncharacterized protein</fullName>
    </submittedName>
</protein>
<name>A0ACB8D549_DERSI</name>
<dbReference type="EMBL" id="CM023472">
    <property type="protein sequence ID" value="KAH7959655.1"/>
    <property type="molecule type" value="Genomic_DNA"/>
</dbReference>
<gene>
    <name evidence="1" type="ORF">HPB49_012799</name>
</gene>
<reference evidence="1" key="1">
    <citation type="submission" date="2020-05" db="EMBL/GenBank/DDBJ databases">
        <title>Large-scale comparative analyses of tick genomes elucidate their genetic diversity and vector capacities.</title>
        <authorList>
            <person name="Jia N."/>
            <person name="Wang J."/>
            <person name="Shi W."/>
            <person name="Du L."/>
            <person name="Sun Y."/>
            <person name="Zhan W."/>
            <person name="Jiang J."/>
            <person name="Wang Q."/>
            <person name="Zhang B."/>
            <person name="Ji P."/>
            <person name="Sakyi L.B."/>
            <person name="Cui X."/>
            <person name="Yuan T."/>
            <person name="Jiang B."/>
            <person name="Yang W."/>
            <person name="Lam T.T.-Y."/>
            <person name="Chang Q."/>
            <person name="Ding S."/>
            <person name="Wang X."/>
            <person name="Zhu J."/>
            <person name="Ruan X."/>
            <person name="Zhao L."/>
            <person name="Wei J."/>
            <person name="Que T."/>
            <person name="Du C."/>
            <person name="Cheng J."/>
            <person name="Dai P."/>
            <person name="Han X."/>
            <person name="Huang E."/>
            <person name="Gao Y."/>
            <person name="Liu J."/>
            <person name="Shao H."/>
            <person name="Ye R."/>
            <person name="Li L."/>
            <person name="Wei W."/>
            <person name="Wang X."/>
            <person name="Wang C."/>
            <person name="Yang T."/>
            <person name="Huo Q."/>
            <person name="Li W."/>
            <person name="Guo W."/>
            <person name="Chen H."/>
            <person name="Zhou L."/>
            <person name="Ni X."/>
            <person name="Tian J."/>
            <person name="Zhou Y."/>
            <person name="Sheng Y."/>
            <person name="Liu T."/>
            <person name="Pan Y."/>
            <person name="Xia L."/>
            <person name="Li J."/>
            <person name="Zhao F."/>
            <person name="Cao W."/>
        </authorList>
    </citation>
    <scope>NUCLEOTIDE SEQUENCE</scope>
    <source>
        <strain evidence="1">Dsil-2018</strain>
    </source>
</reference>
<keyword evidence="2" id="KW-1185">Reference proteome</keyword>
<comment type="caution">
    <text evidence="1">The sequence shown here is derived from an EMBL/GenBank/DDBJ whole genome shotgun (WGS) entry which is preliminary data.</text>
</comment>
<proteinExistence type="predicted"/>
<sequence length="592" mass="66897">MRLSAYAHDLRGPEKRRYEEKVHLCGGVDPYDYDGDEAVCNVNLLPRVEFTDIKDYLVHGTSFVTREELKAYKSMEAHNYVTSGWVQQPRVRDLGDGRCVIVGNVRHSQAFCDKPLEPWLLAKEDGEIVNAHCTCKAGLGEACSHIAALLFYIEVVVRMRDGKACTDEENAWLPPYVRHLEGKRCSDVDFASARAKKVRMDAGEASRVYRWQGKTVKSTTDEEWSSFLSACHGSRNRPVLLSVHEPYAQDFVPVAVKFPQAILTNLHKDEAPGTDAALREHCTEVMWTLTIEPQVAALVEAETKEQAKSTKWFAFRAGRITASNAKAVCRTSITSPSLSLLKICYPQDTQFWSPQTAWGRDREEVARRAYTSASASIHVNFKCVVSGLQISQEQPFLAATPDGLISCTCCGDGVLEIKCPYNGRDKTVGELAMTQSACIVLQGGKLRLRTDHAYYYQVQLQMFVCKKTYCDVVVWTTKDFVTLRVYKDSSLCKSMVQRCQLYFECVVLPELCFSHWTNRGSCDTSEEEAQDSEPPTDVLYCVCRKPESGKMIRCDSGSCKFKWFHFDCVNLQRAPRAKKWYCAECKELMSRV</sequence>
<organism evidence="1 2">
    <name type="scientific">Dermacentor silvarum</name>
    <name type="common">Tick</name>
    <dbReference type="NCBI Taxonomy" id="543639"/>
    <lineage>
        <taxon>Eukaryota</taxon>
        <taxon>Metazoa</taxon>
        <taxon>Ecdysozoa</taxon>
        <taxon>Arthropoda</taxon>
        <taxon>Chelicerata</taxon>
        <taxon>Arachnida</taxon>
        <taxon>Acari</taxon>
        <taxon>Parasitiformes</taxon>
        <taxon>Ixodida</taxon>
        <taxon>Ixodoidea</taxon>
        <taxon>Ixodidae</taxon>
        <taxon>Rhipicephalinae</taxon>
        <taxon>Dermacentor</taxon>
    </lineage>
</organism>
<accession>A0ACB8D549</accession>
<evidence type="ECO:0000313" key="2">
    <source>
        <dbReference type="Proteomes" id="UP000821865"/>
    </source>
</evidence>